<reference evidence="3" key="1">
    <citation type="journal article" date="2019" name="bioRxiv">
        <title>The Genome of the Zebra Mussel, Dreissena polymorpha: A Resource for Invasive Species Research.</title>
        <authorList>
            <person name="McCartney M.A."/>
            <person name="Auch B."/>
            <person name="Kono T."/>
            <person name="Mallez S."/>
            <person name="Zhang Y."/>
            <person name="Obille A."/>
            <person name="Becker A."/>
            <person name="Abrahante J.E."/>
            <person name="Garbe J."/>
            <person name="Badalamenti J.P."/>
            <person name="Herman A."/>
            <person name="Mangelson H."/>
            <person name="Liachko I."/>
            <person name="Sullivan S."/>
            <person name="Sone E.D."/>
            <person name="Koren S."/>
            <person name="Silverstein K.A.T."/>
            <person name="Beckman K.B."/>
            <person name="Gohl D.M."/>
        </authorList>
    </citation>
    <scope>NUCLEOTIDE SEQUENCE</scope>
    <source>
        <strain evidence="3">Duluth1</strain>
        <tissue evidence="3">Whole animal</tissue>
    </source>
</reference>
<keyword evidence="1" id="KW-0175">Coiled coil</keyword>
<evidence type="ECO:0000313" key="4">
    <source>
        <dbReference type="Proteomes" id="UP000828390"/>
    </source>
</evidence>
<dbReference type="EMBL" id="JAIWYP010000004">
    <property type="protein sequence ID" value="KAH3831766.1"/>
    <property type="molecule type" value="Genomic_DNA"/>
</dbReference>
<sequence length="1910" mass="215359">MIKTDFDLTHNDKASIVNAVVATPFNRYENVRTTITKTGSLDDFTATVEVLYSLNWTASLKHKYSANEIHTAALLKAPYLPDTVSLGFNYTGKLTDFSANIDYILNPNYRTLSEAKFKYNFPEVYLLSKMTTAIEKDVRVNEVLLRHTQDFKTNEVAKVSSQFLANIREKKVNVDFNMNYNGKNSAIALWSFNTNLTVETPQPDFAKSVLVYSLVSESDFKQQQHLVFETPMLEKLTMIDSNTFDEQTITRSQKWMYGGDLFSQEQFWQKGRYTYSITTPFKGYEETRMELRYSEFNDWMNKQPISADLSFTSSNLSAPVKMAANAVIDAPNGAFNALNFSAVTTYAKDQKHTFDLAYKPGYANSKMTSTKQGYELSSAELSYSLEKVNGIIKSSMLSAPVEYSGITKLRTWKDFVITHKFTSPFEYVKHAEFQVQNQVVSGENKPGVLLKYIGAGKKDQVFSVKPSWTWKVRDAGNMKMSTALSMESPFEQFNNLDISWGHEHAIAPLRIKESALVKFNDKKYLDLETEFGALNKMLGVIAVHAPRQMEFSFTGVNEGESVNGDLNLNWDKQNSNSNFRMQFGLADSGTKNSIKKDFSIRFTHPGRIVSLRNGYENSDGKISSLGNIFWDEEKRQGVSYDASYTKLVIRGVETHSSTVTVTLPTRKIEVSGSSTSKGSKQVASAKVYWDANNDPLKVVEVNFEMNPTDVKKAALITVKLPSKNKEVSLSTELAVNDGVRLLDGETRFTYSPDADKTVVMKYTIQQTDSSYRSSWSVDHVATDTHMKMTSDLSSSDTVTKGDLSVLYNSQQANTLAFNLQGQLNMEQKSASLQVGSSVEKASISAKLSTESPYMVTVETARNTVPTWRSVWRVDTAARSLDVSVTYDNMKGQVVTKAFFPNETRLVSETSTSRDAASTQQARLVSELNDRHLHAKMSWRKDLFSDIANYGSSTVKGAVSEMSPVMRQSFNTLSNTLQDKQKAIASSMREELSPIIDTYKEEIKVLEREVSKMRQELRRMYNNNDLYMKDVEKWFLAAAARAIEANNAFVIRMETVYQQGRAVLDRAYNELNSYPYLEKYRTLARTAENSLKEANEVLIKELNLAIQKVMEGLNKIAGVYDEMITNISQELIKLLQALVKEFTLAPFMADIEAAIVRLQADLRLSEAAKANMTRALEQLQQMLNEVLNTNDLMESYEAFSEGSQRILREHFGNLADNKDVQDIKKALQLMYQQVLKIHQFLEKNLSAKDMVETVLQMLRDQVLSDFKQLPLGLLDLPKSRVTTFDLVNGNVEFDLYLPIPMENFEDAMKFTMSGYLSKLQGLADKYFPRGDFCLWDLYYRLPPVRWSAQKDWIPPFDAVGTISGKQHIMTFDGRHYDLAGLCSYMLAADLVNNTFSVILRYDGNQKDLKPQSIVVMVDGRTIEISSSYLMKVDGKPAEMPYTADGLSILRRGQWVTLDSAQGVKVVSDFSNQYHMVHLSGWYFGKVGGLFGNFDNEHYNDWTKPDGSLETQDRKLLNSWEVAGTCRPQMQRVVIDDDVKTRNDQCTEVFDSSLSNLRPCFLMVSPNPYRQNCDVSPGDVCKQAALYREICAGQNIDVDLPPQCVKCAASGDASGTVKYGAGGDQPAPVTMDTVFIVEEAPCNKNIQDKLKDIVITLDQKSVDAGKQENRYSLVGYYDGTPTTYTIEGQLFNQAVKFAKGVENLRFNGVQGRTSDLLSVLQHVTSLPYRPGVKKTVVLVSCTPCDIYKDFSYHQLRTLLRQQDISLHVLRDSGFNLQTNRAPQNHIFGMDNEKLFAGQSVEPDLYQDMEKPSDYCASLALESRGAVFDSSNLHAGSVKHQRDFIGQFGVRLQQQNEPVCQVCNCELDSTGSPVTVCRRCDSQPINFQPPTTMIKKLTEYKNALTQNIQALLY</sequence>
<feature type="domain" description="VWFD" evidence="2">
    <location>
        <begin position="1357"/>
        <end position="1525"/>
    </location>
</feature>
<dbReference type="Pfam" id="PF00094">
    <property type="entry name" value="VWD"/>
    <property type="match status" value="1"/>
</dbReference>
<dbReference type="PROSITE" id="PS51233">
    <property type="entry name" value="VWFD"/>
    <property type="match status" value="1"/>
</dbReference>
<dbReference type="Proteomes" id="UP000828390">
    <property type="component" value="Unassembled WGS sequence"/>
</dbReference>
<name>A0A9D4H8U5_DREPO</name>
<evidence type="ECO:0000256" key="1">
    <source>
        <dbReference type="SAM" id="Coils"/>
    </source>
</evidence>
<evidence type="ECO:0000259" key="2">
    <source>
        <dbReference type="PROSITE" id="PS51233"/>
    </source>
</evidence>
<feature type="coiled-coil region" evidence="1">
    <location>
        <begin position="995"/>
        <end position="1022"/>
    </location>
</feature>
<feature type="coiled-coil region" evidence="1">
    <location>
        <begin position="1147"/>
        <end position="1188"/>
    </location>
</feature>
<dbReference type="SMART" id="SM00216">
    <property type="entry name" value="VWD"/>
    <property type="match status" value="1"/>
</dbReference>
<comment type="caution">
    <text evidence="3">The sequence shown here is derived from an EMBL/GenBank/DDBJ whole genome shotgun (WGS) entry which is preliminary data.</text>
</comment>
<protein>
    <recommendedName>
        <fullName evidence="2">VWFD domain-containing protein</fullName>
    </recommendedName>
</protein>
<accession>A0A9D4H8U5</accession>
<gene>
    <name evidence="3" type="ORF">DPMN_105036</name>
</gene>
<evidence type="ECO:0000313" key="3">
    <source>
        <dbReference type="EMBL" id="KAH3831766.1"/>
    </source>
</evidence>
<dbReference type="InterPro" id="IPR001846">
    <property type="entry name" value="VWF_type-D"/>
</dbReference>
<dbReference type="PANTHER" id="PTHR37860:SF2">
    <property type="entry name" value="VITELLOGENIN DOMAIN-CONTAINING PROTEIN"/>
    <property type="match status" value="1"/>
</dbReference>
<proteinExistence type="predicted"/>
<organism evidence="3 4">
    <name type="scientific">Dreissena polymorpha</name>
    <name type="common">Zebra mussel</name>
    <name type="synonym">Mytilus polymorpha</name>
    <dbReference type="NCBI Taxonomy" id="45954"/>
    <lineage>
        <taxon>Eukaryota</taxon>
        <taxon>Metazoa</taxon>
        <taxon>Spiralia</taxon>
        <taxon>Lophotrochozoa</taxon>
        <taxon>Mollusca</taxon>
        <taxon>Bivalvia</taxon>
        <taxon>Autobranchia</taxon>
        <taxon>Heteroconchia</taxon>
        <taxon>Euheterodonta</taxon>
        <taxon>Imparidentia</taxon>
        <taxon>Neoheterodontei</taxon>
        <taxon>Myida</taxon>
        <taxon>Dreissenoidea</taxon>
        <taxon>Dreissenidae</taxon>
        <taxon>Dreissena</taxon>
    </lineage>
</organism>
<dbReference type="PANTHER" id="PTHR37860">
    <property type="entry name" value="AGAP008810-PA"/>
    <property type="match status" value="1"/>
</dbReference>
<reference evidence="3" key="2">
    <citation type="submission" date="2020-11" db="EMBL/GenBank/DDBJ databases">
        <authorList>
            <person name="McCartney M.A."/>
            <person name="Auch B."/>
            <person name="Kono T."/>
            <person name="Mallez S."/>
            <person name="Becker A."/>
            <person name="Gohl D.M."/>
            <person name="Silverstein K.A.T."/>
            <person name="Koren S."/>
            <person name="Bechman K.B."/>
            <person name="Herman A."/>
            <person name="Abrahante J.E."/>
            <person name="Garbe J."/>
        </authorList>
    </citation>
    <scope>NUCLEOTIDE SEQUENCE</scope>
    <source>
        <strain evidence="3">Duluth1</strain>
        <tissue evidence="3">Whole animal</tissue>
    </source>
</reference>
<keyword evidence="4" id="KW-1185">Reference proteome</keyword>